<keyword evidence="2" id="KW-1185">Reference proteome</keyword>
<name>A0ABR3C0T7_9PEZI</name>
<protein>
    <submittedName>
        <fullName evidence="1">Uncharacterized protein</fullName>
    </submittedName>
</protein>
<accession>A0ABR3C0T7</accession>
<dbReference type="RefSeq" id="XP_066627793.1">
    <property type="nucleotide sequence ID" value="XM_066781981.1"/>
</dbReference>
<organism evidence="1 2">
    <name type="scientific">Diplodia seriata</name>
    <dbReference type="NCBI Taxonomy" id="420778"/>
    <lineage>
        <taxon>Eukaryota</taxon>
        <taxon>Fungi</taxon>
        <taxon>Dikarya</taxon>
        <taxon>Ascomycota</taxon>
        <taxon>Pezizomycotina</taxon>
        <taxon>Dothideomycetes</taxon>
        <taxon>Dothideomycetes incertae sedis</taxon>
        <taxon>Botryosphaeriales</taxon>
        <taxon>Botryosphaeriaceae</taxon>
        <taxon>Diplodia</taxon>
    </lineage>
</organism>
<reference evidence="1 2" key="1">
    <citation type="submission" date="2024-02" db="EMBL/GenBank/DDBJ databases">
        <title>De novo assembly and annotation of 12 fungi associated with fruit tree decline syndrome in Ontario, Canada.</title>
        <authorList>
            <person name="Sulman M."/>
            <person name="Ellouze W."/>
            <person name="Ilyukhin E."/>
        </authorList>
    </citation>
    <scope>NUCLEOTIDE SEQUENCE [LARGE SCALE GENOMIC DNA]</scope>
    <source>
        <strain evidence="1 2">FDS-637</strain>
    </source>
</reference>
<proteinExistence type="predicted"/>
<dbReference type="GeneID" id="92014687"/>
<sequence length="244" mass="28735">MCSARPRWQGVRRQKGPVDQLTACAHALVEYRYYQDYGDHLLENRNAADEKNMEEIRDLVESDWEFSFVDISKQLRAEERMAMMACKSRAPGREKPMTPWLDVVEQAVFALQSTMTADQLVWEIHEYARREKYYHVNIDDFVWWNDTDLFGRKILRDLKRLDSMGTAGNSLQIKQALCDIRDRYFHFCKIQPNGFPCFIPRYSEWPVVSKGKRKESGMFTLGILEDIGNGHGNSSRYFQNKYSY</sequence>
<dbReference type="EMBL" id="JAJVCZ030000013">
    <property type="protein sequence ID" value="KAL0253149.1"/>
    <property type="molecule type" value="Genomic_DNA"/>
</dbReference>
<dbReference type="Proteomes" id="UP001430584">
    <property type="component" value="Unassembled WGS sequence"/>
</dbReference>
<gene>
    <name evidence="1" type="ORF">SLS55_010602</name>
</gene>
<evidence type="ECO:0000313" key="1">
    <source>
        <dbReference type="EMBL" id="KAL0253149.1"/>
    </source>
</evidence>
<comment type="caution">
    <text evidence="1">The sequence shown here is derived from an EMBL/GenBank/DDBJ whole genome shotgun (WGS) entry which is preliminary data.</text>
</comment>
<evidence type="ECO:0000313" key="2">
    <source>
        <dbReference type="Proteomes" id="UP001430584"/>
    </source>
</evidence>